<protein>
    <submittedName>
        <fullName evidence="4">Cupin domain-containing protein</fullName>
    </submittedName>
</protein>
<dbReference type="PANTHER" id="PTHR41517:SF1">
    <property type="entry name" value="CUPIN"/>
    <property type="match status" value="1"/>
</dbReference>
<dbReference type="EMBL" id="JACPSX010000090">
    <property type="protein sequence ID" value="MBI3014388.1"/>
    <property type="molecule type" value="Genomic_DNA"/>
</dbReference>
<proteinExistence type="predicted"/>
<dbReference type="InterPro" id="IPR047183">
    <property type="entry name" value="GDO-like"/>
</dbReference>
<reference evidence="4" key="1">
    <citation type="submission" date="2020-07" db="EMBL/GenBank/DDBJ databases">
        <title>Huge and variable diversity of episymbiotic CPR bacteria and DPANN archaea in groundwater ecosystems.</title>
        <authorList>
            <person name="He C.Y."/>
            <person name="Keren R."/>
            <person name="Whittaker M."/>
            <person name="Farag I.F."/>
            <person name="Doudna J."/>
            <person name="Cate J.H.D."/>
            <person name="Banfield J.F."/>
        </authorList>
    </citation>
    <scope>NUCLEOTIDE SEQUENCE</scope>
    <source>
        <strain evidence="4">NC_groundwater_717_Ag_S-0.2um_59_8</strain>
    </source>
</reference>
<name>A0A932GNV8_UNCTE</name>
<gene>
    <name evidence="4" type="ORF">HYY65_04860</name>
</gene>
<comment type="caution">
    <text evidence="4">The sequence shown here is derived from an EMBL/GenBank/DDBJ whole genome shotgun (WGS) entry which is preliminary data.</text>
</comment>
<dbReference type="InterPro" id="IPR011051">
    <property type="entry name" value="RmlC_Cupin_sf"/>
</dbReference>
<evidence type="ECO:0000313" key="5">
    <source>
        <dbReference type="Proteomes" id="UP000741360"/>
    </source>
</evidence>
<dbReference type="GO" id="GO:0051213">
    <property type="term" value="F:dioxygenase activity"/>
    <property type="evidence" value="ECO:0007669"/>
    <property type="project" value="UniProtKB-KW"/>
</dbReference>
<dbReference type="Gene3D" id="2.60.120.10">
    <property type="entry name" value="Jelly Rolls"/>
    <property type="match status" value="1"/>
</dbReference>
<dbReference type="Pfam" id="PF07883">
    <property type="entry name" value="Cupin_2"/>
    <property type="match status" value="1"/>
</dbReference>
<evidence type="ECO:0000256" key="1">
    <source>
        <dbReference type="ARBA" id="ARBA00022964"/>
    </source>
</evidence>
<accession>A0A932GNV8</accession>
<dbReference type="Proteomes" id="UP000741360">
    <property type="component" value="Unassembled WGS sequence"/>
</dbReference>
<dbReference type="InterPro" id="IPR013096">
    <property type="entry name" value="Cupin_2"/>
</dbReference>
<evidence type="ECO:0000313" key="4">
    <source>
        <dbReference type="EMBL" id="MBI3014388.1"/>
    </source>
</evidence>
<evidence type="ECO:0000259" key="3">
    <source>
        <dbReference type="Pfam" id="PF07883"/>
    </source>
</evidence>
<sequence length="173" mass="20030">MEGKWEEEKWVTDLHIKRAERMKADDLKRRSGRKIIRKSEVNLQWEPKNGIWISGLVTREMGFENRIIEVDLHVLPPGTHSITHKHNEAILHILRGSGYTLIDEERFDWEGGDTVYIPIGAWHQHYNLESGEAAVILAIKPIPLQEYLGEVHIERKGDTPKINESWKPDSLGL</sequence>
<feature type="domain" description="Cupin type-2" evidence="3">
    <location>
        <begin position="73"/>
        <end position="138"/>
    </location>
</feature>
<dbReference type="SUPFAM" id="SSF51182">
    <property type="entry name" value="RmlC-like cupins"/>
    <property type="match status" value="1"/>
</dbReference>
<evidence type="ECO:0000256" key="2">
    <source>
        <dbReference type="ARBA" id="ARBA00023002"/>
    </source>
</evidence>
<dbReference type="PANTHER" id="PTHR41517">
    <property type="entry name" value="1,2-DIOXYGENASE PROTEIN-RELATED"/>
    <property type="match status" value="1"/>
</dbReference>
<keyword evidence="2" id="KW-0560">Oxidoreductase</keyword>
<dbReference type="InterPro" id="IPR014710">
    <property type="entry name" value="RmlC-like_jellyroll"/>
</dbReference>
<organism evidence="4 5">
    <name type="scientific">Tectimicrobiota bacterium</name>
    <dbReference type="NCBI Taxonomy" id="2528274"/>
    <lineage>
        <taxon>Bacteria</taxon>
        <taxon>Pseudomonadati</taxon>
        <taxon>Nitrospinota/Tectimicrobiota group</taxon>
        <taxon>Candidatus Tectimicrobiota</taxon>
    </lineage>
</organism>
<keyword evidence="1" id="KW-0223">Dioxygenase</keyword>
<dbReference type="AlphaFoldDB" id="A0A932GNV8"/>